<organism evidence="2 3">
    <name type="scientific">Ficus carica</name>
    <name type="common">Common fig</name>
    <dbReference type="NCBI Taxonomy" id="3494"/>
    <lineage>
        <taxon>Eukaryota</taxon>
        <taxon>Viridiplantae</taxon>
        <taxon>Streptophyta</taxon>
        <taxon>Embryophyta</taxon>
        <taxon>Tracheophyta</taxon>
        <taxon>Spermatophyta</taxon>
        <taxon>Magnoliopsida</taxon>
        <taxon>eudicotyledons</taxon>
        <taxon>Gunneridae</taxon>
        <taxon>Pentapetalae</taxon>
        <taxon>rosids</taxon>
        <taxon>fabids</taxon>
        <taxon>Rosales</taxon>
        <taxon>Moraceae</taxon>
        <taxon>Ficeae</taxon>
        <taxon>Ficus</taxon>
    </lineage>
</organism>
<feature type="compositionally biased region" description="Basic and acidic residues" evidence="1">
    <location>
        <begin position="19"/>
        <end position="54"/>
    </location>
</feature>
<dbReference type="Proteomes" id="UP001187192">
    <property type="component" value="Unassembled WGS sequence"/>
</dbReference>
<keyword evidence="3" id="KW-1185">Reference proteome</keyword>
<protein>
    <submittedName>
        <fullName evidence="2">Uncharacterized protein</fullName>
    </submittedName>
</protein>
<dbReference type="AlphaFoldDB" id="A0AA88CJD0"/>
<dbReference type="EMBL" id="BTGU01001456">
    <property type="protein sequence ID" value="GMN23438.1"/>
    <property type="molecule type" value="Genomic_DNA"/>
</dbReference>
<reference evidence="2" key="1">
    <citation type="submission" date="2023-07" db="EMBL/GenBank/DDBJ databases">
        <title>draft genome sequence of fig (Ficus carica).</title>
        <authorList>
            <person name="Takahashi T."/>
            <person name="Nishimura K."/>
        </authorList>
    </citation>
    <scope>NUCLEOTIDE SEQUENCE</scope>
</reference>
<accession>A0AA88CJD0</accession>
<evidence type="ECO:0000256" key="1">
    <source>
        <dbReference type="SAM" id="MobiDB-lite"/>
    </source>
</evidence>
<comment type="caution">
    <text evidence="2">The sequence shown here is derived from an EMBL/GenBank/DDBJ whole genome shotgun (WGS) entry which is preliminary data.</text>
</comment>
<sequence>MTIMAAAEFARSRCGGSGDSREGEGGREMMKTRLRRRENLRYKEKRELMERRDGSSNLKR</sequence>
<evidence type="ECO:0000313" key="3">
    <source>
        <dbReference type="Proteomes" id="UP001187192"/>
    </source>
</evidence>
<gene>
    <name evidence="2" type="ORF">TIFTF001_040458</name>
</gene>
<name>A0AA88CJD0_FICCA</name>
<feature type="region of interest" description="Disordered" evidence="1">
    <location>
        <begin position="1"/>
        <end position="60"/>
    </location>
</feature>
<evidence type="ECO:0000313" key="2">
    <source>
        <dbReference type="EMBL" id="GMN23438.1"/>
    </source>
</evidence>
<proteinExistence type="predicted"/>